<proteinExistence type="predicted"/>
<accession>A0A9W9APS8</accession>
<dbReference type="GO" id="GO:0005524">
    <property type="term" value="F:ATP binding"/>
    <property type="evidence" value="ECO:0007669"/>
    <property type="project" value="InterPro"/>
</dbReference>
<dbReference type="AlphaFoldDB" id="A0A9W9APS8"/>
<dbReference type="SUPFAM" id="SSF56112">
    <property type="entry name" value="Protein kinase-like (PK-like)"/>
    <property type="match status" value="1"/>
</dbReference>
<gene>
    <name evidence="2" type="ORF">J3R30DRAFT_3216307</name>
</gene>
<feature type="non-terminal residue" evidence="2">
    <location>
        <position position="1"/>
    </location>
</feature>
<dbReference type="Proteomes" id="UP001150266">
    <property type="component" value="Unassembled WGS sequence"/>
</dbReference>
<evidence type="ECO:0000313" key="2">
    <source>
        <dbReference type="EMBL" id="KAJ4487809.1"/>
    </source>
</evidence>
<dbReference type="Gene3D" id="1.10.510.10">
    <property type="entry name" value="Transferase(Phosphotransferase) domain 1"/>
    <property type="match status" value="1"/>
</dbReference>
<dbReference type="GO" id="GO:0004674">
    <property type="term" value="F:protein serine/threonine kinase activity"/>
    <property type="evidence" value="ECO:0007669"/>
    <property type="project" value="TreeGrafter"/>
</dbReference>
<dbReference type="OrthoDB" id="4062651at2759"/>
<feature type="domain" description="Protein kinase" evidence="1">
    <location>
        <begin position="1"/>
        <end position="132"/>
    </location>
</feature>
<dbReference type="PROSITE" id="PS50011">
    <property type="entry name" value="PROTEIN_KINASE_DOM"/>
    <property type="match status" value="1"/>
</dbReference>
<comment type="caution">
    <text evidence="2">The sequence shown here is derived from an EMBL/GenBank/DDBJ whole genome shotgun (WGS) entry which is preliminary data.</text>
</comment>
<dbReference type="EMBL" id="JAOTPV010000002">
    <property type="protein sequence ID" value="KAJ4487809.1"/>
    <property type="molecule type" value="Genomic_DNA"/>
</dbReference>
<protein>
    <recommendedName>
        <fullName evidence="1">Protein kinase domain-containing protein</fullName>
    </recommendedName>
</protein>
<reference evidence="2" key="1">
    <citation type="submission" date="2022-08" db="EMBL/GenBank/DDBJ databases">
        <title>A Global Phylogenomic Analysis of the Shiitake Genus Lentinula.</title>
        <authorList>
            <consortium name="DOE Joint Genome Institute"/>
            <person name="Sierra-Patev S."/>
            <person name="Min B."/>
            <person name="Naranjo-Ortiz M."/>
            <person name="Looney B."/>
            <person name="Konkel Z."/>
            <person name="Slot J.C."/>
            <person name="Sakamoto Y."/>
            <person name="Steenwyk J.L."/>
            <person name="Rokas A."/>
            <person name="Carro J."/>
            <person name="Camarero S."/>
            <person name="Ferreira P."/>
            <person name="Molpeceres G."/>
            <person name="Ruiz-Duenas F.J."/>
            <person name="Serrano A."/>
            <person name="Henrissat B."/>
            <person name="Drula E."/>
            <person name="Hughes K.W."/>
            <person name="Mata J.L."/>
            <person name="Ishikawa N.K."/>
            <person name="Vargas-Isla R."/>
            <person name="Ushijima S."/>
            <person name="Smith C.A."/>
            <person name="Ahrendt S."/>
            <person name="Andreopoulos W."/>
            <person name="He G."/>
            <person name="Labutti K."/>
            <person name="Lipzen A."/>
            <person name="Ng V."/>
            <person name="Riley R."/>
            <person name="Sandor L."/>
            <person name="Barry K."/>
            <person name="Martinez A.T."/>
            <person name="Xiao Y."/>
            <person name="Gibbons J.G."/>
            <person name="Terashima K."/>
            <person name="Grigoriev I.V."/>
            <person name="Hibbett D.S."/>
        </authorList>
    </citation>
    <scope>NUCLEOTIDE SEQUENCE</scope>
    <source>
        <strain evidence="2">JLM2183</strain>
    </source>
</reference>
<dbReference type="Pfam" id="PF07714">
    <property type="entry name" value="PK_Tyr_Ser-Thr"/>
    <property type="match status" value="1"/>
</dbReference>
<name>A0A9W9APS8_9AGAR</name>
<dbReference type="InterPro" id="IPR011009">
    <property type="entry name" value="Kinase-like_dom_sf"/>
</dbReference>
<keyword evidence="3" id="KW-1185">Reference proteome</keyword>
<evidence type="ECO:0000313" key="3">
    <source>
        <dbReference type="Proteomes" id="UP001150266"/>
    </source>
</evidence>
<dbReference type="PANTHER" id="PTHR44329">
    <property type="entry name" value="SERINE/THREONINE-PROTEIN KINASE TNNI3K-RELATED"/>
    <property type="match status" value="1"/>
</dbReference>
<dbReference type="InterPro" id="IPR051681">
    <property type="entry name" value="Ser/Thr_Kinases-Pseudokinases"/>
</dbReference>
<organism evidence="2 3">
    <name type="scientific">Lentinula aciculospora</name>
    <dbReference type="NCBI Taxonomy" id="153920"/>
    <lineage>
        <taxon>Eukaryota</taxon>
        <taxon>Fungi</taxon>
        <taxon>Dikarya</taxon>
        <taxon>Basidiomycota</taxon>
        <taxon>Agaricomycotina</taxon>
        <taxon>Agaricomycetes</taxon>
        <taxon>Agaricomycetidae</taxon>
        <taxon>Agaricales</taxon>
        <taxon>Marasmiineae</taxon>
        <taxon>Omphalotaceae</taxon>
        <taxon>Lentinula</taxon>
    </lineage>
</organism>
<evidence type="ECO:0000259" key="1">
    <source>
        <dbReference type="PROSITE" id="PS50011"/>
    </source>
</evidence>
<sequence>SSFFAGSTRWMAPELVLTLVGDNDTGDAHVEGEIRAGAEKRTPRVTTASDVYAFASVCLEIVTGNLPYPHRKNDYSVTVDIIRGVSPARGSDLPFAGETDEEAFHSILERCWDSESFLRPNMEEVLVRLNGI</sequence>
<dbReference type="InterPro" id="IPR001245">
    <property type="entry name" value="Ser-Thr/Tyr_kinase_cat_dom"/>
</dbReference>
<dbReference type="InterPro" id="IPR000719">
    <property type="entry name" value="Prot_kinase_dom"/>
</dbReference>
<feature type="non-terminal residue" evidence="2">
    <location>
        <position position="132"/>
    </location>
</feature>